<comment type="caution">
    <text evidence="3">The sequence shown here is derived from an EMBL/GenBank/DDBJ whole genome shotgun (WGS) entry which is preliminary data.</text>
</comment>
<dbReference type="EMBL" id="MDGQ01000002">
    <property type="protein sequence ID" value="OEK07473.1"/>
    <property type="molecule type" value="Genomic_DNA"/>
</dbReference>
<dbReference type="Proteomes" id="UP000095552">
    <property type="component" value="Unassembled WGS sequence"/>
</dbReference>
<feature type="domain" description="Secretion system C-terminal sorting" evidence="2">
    <location>
        <begin position="260"/>
        <end position="335"/>
    </location>
</feature>
<evidence type="ECO:0000313" key="4">
    <source>
        <dbReference type="Proteomes" id="UP000095552"/>
    </source>
</evidence>
<dbReference type="InterPro" id="IPR026444">
    <property type="entry name" value="Secre_tail"/>
</dbReference>
<name>A0A1E5T7X0_9BACT</name>
<proteinExistence type="predicted"/>
<protein>
    <recommendedName>
        <fullName evidence="2">Secretion system C-terminal sorting domain-containing protein</fullName>
    </recommendedName>
</protein>
<dbReference type="Pfam" id="PF18962">
    <property type="entry name" value="Por_Secre_tail"/>
    <property type="match status" value="1"/>
</dbReference>
<sequence>MNYLRQQKLKFAALALLILFVGFGQTVQAQTENRSESQSVSISTTEDGKVKLKVIKKVGNDETTFEKTYDSHEEMKNDPDLEKYGIDLSSSLSFGSGNVSPRIFLHNGPGKSFWDHDDDFDIDSLRSSLRGMMKGFGPNVFSFGFDDDDFMDMDSLVQRFSFGNNNGRFFFNDDEVFDMDSLRDVLKDRFKGMNFNFDFDFDHEEDGAFRTWRYNGDYDDDDVKVISRIKVFVRSANEKDKETAGTEEMESLELRDINFYPNPSDGRFDVELETGSDSEIRVVIIDPNGGEVYNRNGKPRDGRYDFRVDLSGEEPGIYIMKVVQNNKALTKRVIIE</sequence>
<dbReference type="STRING" id="1563681.BFP71_00255"/>
<dbReference type="NCBIfam" id="TIGR04183">
    <property type="entry name" value="Por_Secre_tail"/>
    <property type="match status" value="1"/>
</dbReference>
<keyword evidence="1" id="KW-0732">Signal</keyword>
<evidence type="ECO:0000259" key="2">
    <source>
        <dbReference type="Pfam" id="PF18962"/>
    </source>
</evidence>
<dbReference type="RefSeq" id="WP_069833456.1">
    <property type="nucleotide sequence ID" value="NZ_MDGQ01000002.1"/>
</dbReference>
<gene>
    <name evidence="3" type="ORF">BFP71_00255</name>
</gene>
<reference evidence="3 4" key="1">
    <citation type="submission" date="2016-08" db="EMBL/GenBank/DDBJ databases">
        <title>Draft genome of Fabibacter sp. strain SK-8.</title>
        <authorList>
            <person name="Wong S.-K."/>
            <person name="Hamasaki K."/>
            <person name="Yoshizawa S."/>
        </authorList>
    </citation>
    <scope>NUCLEOTIDE SEQUENCE [LARGE SCALE GENOMIC DNA]</scope>
    <source>
        <strain evidence="3 4">SK-8</strain>
    </source>
</reference>
<accession>A0A1E5T7X0</accession>
<organism evidence="3 4">
    <name type="scientific">Roseivirga misakiensis</name>
    <dbReference type="NCBI Taxonomy" id="1563681"/>
    <lineage>
        <taxon>Bacteria</taxon>
        <taxon>Pseudomonadati</taxon>
        <taxon>Bacteroidota</taxon>
        <taxon>Cytophagia</taxon>
        <taxon>Cytophagales</taxon>
        <taxon>Roseivirgaceae</taxon>
        <taxon>Roseivirga</taxon>
    </lineage>
</organism>
<keyword evidence="4" id="KW-1185">Reference proteome</keyword>
<dbReference type="AlphaFoldDB" id="A0A1E5T7X0"/>
<feature type="chain" id="PRO_5009186205" description="Secretion system C-terminal sorting domain-containing protein" evidence="1">
    <location>
        <begin position="30"/>
        <end position="336"/>
    </location>
</feature>
<evidence type="ECO:0000256" key="1">
    <source>
        <dbReference type="SAM" id="SignalP"/>
    </source>
</evidence>
<evidence type="ECO:0000313" key="3">
    <source>
        <dbReference type="EMBL" id="OEK07473.1"/>
    </source>
</evidence>
<dbReference type="OrthoDB" id="979598at2"/>
<feature type="signal peptide" evidence="1">
    <location>
        <begin position="1"/>
        <end position="29"/>
    </location>
</feature>